<dbReference type="Proteomes" id="UP000003340">
    <property type="component" value="Unassembled WGS sequence"/>
</dbReference>
<keyword evidence="2" id="KW-1003">Cell membrane</keyword>
<evidence type="ECO:0000313" key="7">
    <source>
        <dbReference type="EMBL" id="EEG30920.1"/>
    </source>
</evidence>
<dbReference type="PANTHER" id="PTHR30250:SF11">
    <property type="entry name" value="O-ANTIGEN TRANSPORTER-RELATED"/>
    <property type="match status" value="1"/>
</dbReference>
<accession>C0ECB9</accession>
<dbReference type="HOGENOM" id="CLU_022017_7_4_9"/>
<evidence type="ECO:0000256" key="2">
    <source>
        <dbReference type="ARBA" id="ARBA00022475"/>
    </source>
</evidence>
<feature type="transmembrane region" description="Helical" evidence="6">
    <location>
        <begin position="113"/>
        <end position="132"/>
    </location>
</feature>
<dbReference type="InterPro" id="IPR002797">
    <property type="entry name" value="Polysacc_synth"/>
</dbReference>
<feature type="transmembrane region" description="Helical" evidence="6">
    <location>
        <begin position="45"/>
        <end position="68"/>
    </location>
</feature>
<feature type="transmembrane region" description="Helical" evidence="6">
    <location>
        <begin position="139"/>
        <end position="162"/>
    </location>
</feature>
<name>C0ECB9_9FIRM</name>
<reference evidence="7 8" key="1">
    <citation type="submission" date="2009-01" db="EMBL/GenBank/DDBJ databases">
        <authorList>
            <person name="Fulton L."/>
            <person name="Clifton S."/>
            <person name="Fulton B."/>
            <person name="Xu J."/>
            <person name="Minx P."/>
            <person name="Pepin K.H."/>
            <person name="Johnson M."/>
            <person name="Bhonagiri V."/>
            <person name="Nash W.E."/>
            <person name="Mardis E.R."/>
            <person name="Wilson R.K."/>
        </authorList>
    </citation>
    <scope>NUCLEOTIDE SEQUENCE [LARGE SCALE GENOMIC DNA]</scope>
    <source>
        <strain evidence="7 8">DSM 5476</strain>
    </source>
</reference>
<dbReference type="AlphaFoldDB" id="C0ECB9"/>
<protein>
    <submittedName>
        <fullName evidence="7">Polysaccharide biosynthesis protein</fullName>
    </submittedName>
</protein>
<organism evidence="7 8">
    <name type="scientific">[Clostridium] methylpentosum DSM 5476</name>
    <dbReference type="NCBI Taxonomy" id="537013"/>
    <lineage>
        <taxon>Bacteria</taxon>
        <taxon>Bacillati</taxon>
        <taxon>Bacillota</taxon>
        <taxon>Clostridia</taxon>
        <taxon>Eubacteriales</taxon>
        <taxon>Oscillospiraceae</taxon>
        <taxon>Oscillospiraceae incertae sedis</taxon>
    </lineage>
</organism>
<feature type="transmembrane region" description="Helical" evidence="6">
    <location>
        <begin position="431"/>
        <end position="452"/>
    </location>
</feature>
<keyword evidence="3 6" id="KW-0812">Transmembrane</keyword>
<evidence type="ECO:0000256" key="5">
    <source>
        <dbReference type="ARBA" id="ARBA00023136"/>
    </source>
</evidence>
<proteinExistence type="predicted"/>
<evidence type="ECO:0000256" key="6">
    <source>
        <dbReference type="SAM" id="Phobius"/>
    </source>
</evidence>
<keyword evidence="8" id="KW-1185">Reference proteome</keyword>
<feature type="transmembrane region" description="Helical" evidence="6">
    <location>
        <begin position="203"/>
        <end position="223"/>
    </location>
</feature>
<dbReference type="STRING" id="537013.CLOSTMETH_01488"/>
<sequence>MGKMLKTFGIYFMGNVFSRLISFAMLALLTRYIEPEGMGYFETANGMINVLMALISIQIWAGILRYLIDFHDNRRRKRQIIATGYSVEIVMLFLFTIGFWVVNLFANIRDAGFIYFCAISYVFFQNVAFTARGLGQNKLYVISGVIGSIASALCNLFCVLVLHWGSQALMLSMALSYFVPAVFMELFLKTLKKVRLRDINFKLLKVMLVYCVPLAINQGVYWINTRANTVIITQNLGADQTGIYSASFKLTSLILLVVTMFNLAWQEYTFAISHDRDRSTKYNIVLDDFIRFIGCGMLMLLPVTNVLFDLMIGPKYAAGKVIIPLAYLGTVVDSLANFIGSIMCAENKMKSMLYSMIVGAVITVGFMELTIHTIGLQSANIAMILCFLAVIVIRTLSVRKIVKLKYNYKFLLPYLVVYIIASYVFQNFGPLVNFIFAFAVAGYCLFVLRDIIKDFLVMAKKKIGKAE</sequence>
<dbReference type="Pfam" id="PF01943">
    <property type="entry name" value="Polysacc_synt"/>
    <property type="match status" value="1"/>
</dbReference>
<dbReference type="EMBL" id="ACEC01000047">
    <property type="protein sequence ID" value="EEG30920.1"/>
    <property type="molecule type" value="Genomic_DNA"/>
</dbReference>
<keyword evidence="4 6" id="KW-1133">Transmembrane helix</keyword>
<keyword evidence="5 6" id="KW-0472">Membrane</keyword>
<dbReference type="GO" id="GO:0005886">
    <property type="term" value="C:plasma membrane"/>
    <property type="evidence" value="ECO:0007669"/>
    <property type="project" value="UniProtKB-SubCell"/>
</dbReference>
<comment type="subcellular location">
    <subcellularLocation>
        <location evidence="1">Cell membrane</location>
        <topology evidence="1">Multi-pass membrane protein</topology>
    </subcellularLocation>
</comment>
<evidence type="ECO:0000256" key="1">
    <source>
        <dbReference type="ARBA" id="ARBA00004651"/>
    </source>
</evidence>
<feature type="transmembrane region" description="Helical" evidence="6">
    <location>
        <begin position="352"/>
        <end position="371"/>
    </location>
</feature>
<feature type="transmembrane region" description="Helical" evidence="6">
    <location>
        <begin position="377"/>
        <end position="396"/>
    </location>
</feature>
<feature type="transmembrane region" description="Helical" evidence="6">
    <location>
        <begin position="12"/>
        <end position="33"/>
    </location>
</feature>
<dbReference type="eggNOG" id="COG2244">
    <property type="taxonomic scope" value="Bacteria"/>
</dbReference>
<feature type="transmembrane region" description="Helical" evidence="6">
    <location>
        <begin position="80"/>
        <end position="101"/>
    </location>
</feature>
<reference evidence="7 8" key="2">
    <citation type="submission" date="2009-02" db="EMBL/GenBank/DDBJ databases">
        <title>Draft genome sequence of Clostridium methylpentosum (DSM 5476).</title>
        <authorList>
            <person name="Sudarsanam P."/>
            <person name="Ley R."/>
            <person name="Guruge J."/>
            <person name="Turnbaugh P.J."/>
            <person name="Mahowald M."/>
            <person name="Liep D."/>
            <person name="Gordon J."/>
        </authorList>
    </citation>
    <scope>NUCLEOTIDE SEQUENCE [LARGE SCALE GENOMIC DNA]</scope>
    <source>
        <strain evidence="7 8">DSM 5476</strain>
    </source>
</reference>
<feature type="transmembrane region" description="Helical" evidence="6">
    <location>
        <begin position="243"/>
        <end position="263"/>
    </location>
</feature>
<gene>
    <name evidence="7" type="ORF">CLOSTMETH_01488</name>
</gene>
<feature type="transmembrane region" description="Helical" evidence="6">
    <location>
        <begin position="168"/>
        <end position="191"/>
    </location>
</feature>
<dbReference type="InterPro" id="IPR050833">
    <property type="entry name" value="Poly_Biosynth_Transport"/>
</dbReference>
<evidence type="ECO:0000313" key="8">
    <source>
        <dbReference type="Proteomes" id="UP000003340"/>
    </source>
</evidence>
<feature type="transmembrane region" description="Helical" evidence="6">
    <location>
        <begin position="408"/>
        <end position="425"/>
    </location>
</feature>
<evidence type="ECO:0000256" key="3">
    <source>
        <dbReference type="ARBA" id="ARBA00022692"/>
    </source>
</evidence>
<dbReference type="PANTHER" id="PTHR30250">
    <property type="entry name" value="PST FAMILY PREDICTED COLANIC ACID TRANSPORTER"/>
    <property type="match status" value="1"/>
</dbReference>
<evidence type="ECO:0000256" key="4">
    <source>
        <dbReference type="ARBA" id="ARBA00022989"/>
    </source>
</evidence>
<feature type="transmembrane region" description="Helical" evidence="6">
    <location>
        <begin position="284"/>
        <end position="301"/>
    </location>
</feature>
<comment type="caution">
    <text evidence="7">The sequence shown here is derived from an EMBL/GenBank/DDBJ whole genome shotgun (WGS) entry which is preliminary data.</text>
</comment>
<feature type="transmembrane region" description="Helical" evidence="6">
    <location>
        <begin position="321"/>
        <end position="340"/>
    </location>
</feature>